<dbReference type="STRING" id="2903.R1DRE6"/>
<feature type="compositionally biased region" description="Polar residues" evidence="3">
    <location>
        <begin position="338"/>
        <end position="353"/>
    </location>
</feature>
<keyword evidence="1" id="KW-0902">Two-component regulatory system</keyword>
<dbReference type="PROSITE" id="PS50110">
    <property type="entry name" value="RESPONSE_REGULATORY"/>
    <property type="match status" value="1"/>
</dbReference>
<feature type="compositionally biased region" description="Low complexity" evidence="3">
    <location>
        <begin position="321"/>
        <end position="337"/>
    </location>
</feature>
<dbReference type="HOGENOM" id="CLU_482722_0_0_1"/>
<dbReference type="Proteomes" id="UP000013827">
    <property type="component" value="Unassembled WGS sequence"/>
</dbReference>
<reference evidence="6" key="1">
    <citation type="journal article" date="2013" name="Nature">
        <title>Pan genome of the phytoplankton Emiliania underpins its global distribution.</title>
        <authorList>
            <person name="Read B.A."/>
            <person name="Kegel J."/>
            <person name="Klute M.J."/>
            <person name="Kuo A."/>
            <person name="Lefebvre S.C."/>
            <person name="Maumus F."/>
            <person name="Mayer C."/>
            <person name="Miller J."/>
            <person name="Monier A."/>
            <person name="Salamov A."/>
            <person name="Young J."/>
            <person name="Aguilar M."/>
            <person name="Claverie J.M."/>
            <person name="Frickenhaus S."/>
            <person name="Gonzalez K."/>
            <person name="Herman E.K."/>
            <person name="Lin Y.C."/>
            <person name="Napier J."/>
            <person name="Ogata H."/>
            <person name="Sarno A.F."/>
            <person name="Shmutz J."/>
            <person name="Schroeder D."/>
            <person name="de Vargas C."/>
            <person name="Verret F."/>
            <person name="von Dassow P."/>
            <person name="Valentin K."/>
            <person name="Van de Peer Y."/>
            <person name="Wheeler G."/>
            <person name="Dacks J.B."/>
            <person name="Delwiche C.F."/>
            <person name="Dyhrman S.T."/>
            <person name="Glockner G."/>
            <person name="John U."/>
            <person name="Richards T."/>
            <person name="Worden A.Z."/>
            <person name="Zhang X."/>
            <person name="Grigoriev I.V."/>
            <person name="Allen A.E."/>
            <person name="Bidle K."/>
            <person name="Borodovsky M."/>
            <person name="Bowler C."/>
            <person name="Brownlee C."/>
            <person name="Cock J.M."/>
            <person name="Elias M."/>
            <person name="Gladyshev V.N."/>
            <person name="Groth M."/>
            <person name="Guda C."/>
            <person name="Hadaegh A."/>
            <person name="Iglesias-Rodriguez M.D."/>
            <person name="Jenkins J."/>
            <person name="Jones B.M."/>
            <person name="Lawson T."/>
            <person name="Leese F."/>
            <person name="Lindquist E."/>
            <person name="Lobanov A."/>
            <person name="Lomsadze A."/>
            <person name="Malik S.B."/>
            <person name="Marsh M.E."/>
            <person name="Mackinder L."/>
            <person name="Mock T."/>
            <person name="Mueller-Roeber B."/>
            <person name="Pagarete A."/>
            <person name="Parker M."/>
            <person name="Probert I."/>
            <person name="Quesneville H."/>
            <person name="Raines C."/>
            <person name="Rensing S.A."/>
            <person name="Riano-Pachon D.M."/>
            <person name="Richier S."/>
            <person name="Rokitta S."/>
            <person name="Shiraiwa Y."/>
            <person name="Soanes D.M."/>
            <person name="van der Giezen M."/>
            <person name="Wahlund T.M."/>
            <person name="Williams B."/>
            <person name="Wilson W."/>
            <person name="Wolfe G."/>
            <person name="Wurch L.L."/>
        </authorList>
    </citation>
    <scope>NUCLEOTIDE SEQUENCE</scope>
</reference>
<protein>
    <recommendedName>
        <fullName evidence="4">Response regulatory domain-containing protein</fullName>
    </recommendedName>
</protein>
<sequence length="565" mass="61248">MVEWGDAEPHREATSPSATVRTLLVEGDALQRTAVKAMCAKRGHVVTAVSDAAEALQALDARRFDLVLTSSNDGVGLVRKLRSVEGRRLCCAVMSSDDALEEASSEAGADLFVRKPLRVADIPRLEEAVQRRRRERDALLVERTSGDMEASAVRLQRARRGSLGRAEAARLRAGIQEQIAARSRIPGHLHNALFELGRGTGGGDCLKLAAAGEVQRSSSEEAPRRASGKRWSVFISHYKAEAAMEARWLQGELQERLGGKAFLDSDDLRDLRELQESVRDSEVLVVLQSASVLRRPYVLLELYTAVQAKVPIVGARRPSTLTARASSWRASSRRSTLPTRAQAPSSQRPGSGSPTRRACSRAPCRTSSRSPSTRAPLATCSTPPSPTSSRRAAPRSRSRPPSRPRGESSPAAAPRRATSRRSRRGSRPPRRCSASSCGCASRVARRKRRSAPACREEMRLRTPIPPLAERSDAPSCTHFSPLHFSIPPLVLGLLRASHTDPHAPGRTRLGLTLHTRCFGLFCGAHRTGTGHCASARRGAGGRVGTAVRRLVWGLCGYGSRIVCSL</sequence>
<evidence type="ECO:0000313" key="6">
    <source>
        <dbReference type="Proteomes" id="UP000013827"/>
    </source>
</evidence>
<dbReference type="SMART" id="SM00448">
    <property type="entry name" value="REC"/>
    <property type="match status" value="1"/>
</dbReference>
<evidence type="ECO:0000256" key="1">
    <source>
        <dbReference type="ARBA" id="ARBA00023012"/>
    </source>
</evidence>
<dbReference type="RefSeq" id="XP_005790502.1">
    <property type="nucleotide sequence ID" value="XM_005790445.1"/>
</dbReference>
<dbReference type="Gene3D" id="3.40.50.10140">
    <property type="entry name" value="Toll/interleukin-1 receptor homology (TIR) domain"/>
    <property type="match status" value="1"/>
</dbReference>
<dbReference type="GO" id="GO:0000160">
    <property type="term" value="P:phosphorelay signal transduction system"/>
    <property type="evidence" value="ECO:0007669"/>
    <property type="project" value="UniProtKB-KW"/>
</dbReference>
<dbReference type="GO" id="GO:0009736">
    <property type="term" value="P:cytokinin-activated signaling pathway"/>
    <property type="evidence" value="ECO:0007669"/>
    <property type="project" value="InterPro"/>
</dbReference>
<dbReference type="GeneID" id="17283343"/>
<accession>A0A0D3KQN8</accession>
<feature type="compositionally biased region" description="Basic residues" evidence="3">
    <location>
        <begin position="392"/>
        <end position="402"/>
    </location>
</feature>
<dbReference type="InterPro" id="IPR035897">
    <property type="entry name" value="Toll_tir_struct_dom_sf"/>
</dbReference>
<dbReference type="SUPFAM" id="SSF52200">
    <property type="entry name" value="Toll/Interleukin receptor TIR domain"/>
    <property type="match status" value="1"/>
</dbReference>
<dbReference type="EnsemblProtists" id="EOD38073">
    <property type="protein sequence ID" value="EOD38073"/>
    <property type="gene ID" value="EMIHUDRAFT_433558"/>
</dbReference>
<evidence type="ECO:0000256" key="3">
    <source>
        <dbReference type="SAM" id="MobiDB-lite"/>
    </source>
</evidence>
<feature type="modified residue" description="4-aspartylphosphate" evidence="2">
    <location>
        <position position="65"/>
    </location>
</feature>
<keyword evidence="6" id="KW-1185">Reference proteome</keyword>
<proteinExistence type="predicted"/>
<feature type="domain" description="Response regulatory" evidence="4">
    <location>
        <begin position="21"/>
        <end position="130"/>
    </location>
</feature>
<evidence type="ECO:0000259" key="4">
    <source>
        <dbReference type="PROSITE" id="PS50110"/>
    </source>
</evidence>
<evidence type="ECO:0000313" key="5">
    <source>
        <dbReference type="EnsemblProtists" id="EOD38073"/>
    </source>
</evidence>
<dbReference type="PANTHER" id="PTHR43874:SF125">
    <property type="entry name" value="TWO-COMPONENT RESPONSE REGULATOR-LIKE APRR7"/>
    <property type="match status" value="1"/>
</dbReference>
<organism evidence="5 6">
    <name type="scientific">Emiliania huxleyi (strain CCMP1516)</name>
    <dbReference type="NCBI Taxonomy" id="280463"/>
    <lineage>
        <taxon>Eukaryota</taxon>
        <taxon>Haptista</taxon>
        <taxon>Haptophyta</taxon>
        <taxon>Prymnesiophyceae</taxon>
        <taxon>Isochrysidales</taxon>
        <taxon>Noelaerhabdaceae</taxon>
        <taxon>Emiliania</taxon>
    </lineage>
</organism>
<dbReference type="InterPro" id="IPR011006">
    <property type="entry name" value="CheY-like_superfamily"/>
</dbReference>
<reference evidence="5" key="2">
    <citation type="submission" date="2024-10" db="UniProtKB">
        <authorList>
            <consortium name="EnsemblProtists"/>
        </authorList>
    </citation>
    <scope>IDENTIFICATION</scope>
</reference>
<dbReference type="PaxDb" id="2903-EOD38073"/>
<feature type="compositionally biased region" description="Low complexity" evidence="3">
    <location>
        <begin position="407"/>
        <end position="416"/>
    </location>
</feature>
<keyword evidence="2" id="KW-0597">Phosphoprotein</keyword>
<dbReference type="KEGG" id="ehx:EMIHUDRAFT_433558"/>
<dbReference type="SUPFAM" id="SSF52172">
    <property type="entry name" value="CheY-like"/>
    <property type="match status" value="1"/>
</dbReference>
<dbReference type="InterPro" id="IPR001789">
    <property type="entry name" value="Sig_transdc_resp-reg_receiver"/>
</dbReference>
<dbReference type="PANTHER" id="PTHR43874">
    <property type="entry name" value="TWO-COMPONENT RESPONSE REGULATOR"/>
    <property type="match status" value="1"/>
</dbReference>
<dbReference type="Gene3D" id="3.40.50.2300">
    <property type="match status" value="1"/>
</dbReference>
<dbReference type="Pfam" id="PF00072">
    <property type="entry name" value="Response_reg"/>
    <property type="match status" value="1"/>
</dbReference>
<name>A0A0D3KQN8_EMIH1</name>
<feature type="compositionally biased region" description="Low complexity" evidence="3">
    <location>
        <begin position="354"/>
        <end position="391"/>
    </location>
</feature>
<dbReference type="InterPro" id="IPR045279">
    <property type="entry name" value="ARR-like"/>
</dbReference>
<dbReference type="AlphaFoldDB" id="A0A0D3KQN8"/>
<feature type="region of interest" description="Disordered" evidence="3">
    <location>
        <begin position="321"/>
        <end position="436"/>
    </location>
</feature>
<feature type="compositionally biased region" description="Basic residues" evidence="3">
    <location>
        <begin position="417"/>
        <end position="430"/>
    </location>
</feature>
<dbReference type="PROSITE" id="PS50096">
    <property type="entry name" value="IQ"/>
    <property type="match status" value="1"/>
</dbReference>
<evidence type="ECO:0000256" key="2">
    <source>
        <dbReference type="PROSITE-ProRule" id="PRU00169"/>
    </source>
</evidence>